<gene>
    <name evidence="2" type="ORF">AAF712_016147</name>
</gene>
<organism evidence="2 3">
    <name type="scientific">Marasmius tenuissimus</name>
    <dbReference type="NCBI Taxonomy" id="585030"/>
    <lineage>
        <taxon>Eukaryota</taxon>
        <taxon>Fungi</taxon>
        <taxon>Dikarya</taxon>
        <taxon>Basidiomycota</taxon>
        <taxon>Agaricomycotina</taxon>
        <taxon>Agaricomycetes</taxon>
        <taxon>Agaricomycetidae</taxon>
        <taxon>Agaricales</taxon>
        <taxon>Marasmiineae</taxon>
        <taxon>Marasmiaceae</taxon>
        <taxon>Marasmius</taxon>
    </lineage>
</organism>
<evidence type="ECO:0000256" key="1">
    <source>
        <dbReference type="SAM" id="MobiDB-lite"/>
    </source>
</evidence>
<protein>
    <recommendedName>
        <fullName evidence="4">CCHC-type domain-containing protein</fullName>
    </recommendedName>
</protein>
<evidence type="ECO:0000313" key="2">
    <source>
        <dbReference type="EMBL" id="KAL0057217.1"/>
    </source>
</evidence>
<name>A0ABR2Z7I3_9AGAR</name>
<feature type="compositionally biased region" description="Gly residues" evidence="1">
    <location>
        <begin position="208"/>
        <end position="219"/>
    </location>
</feature>
<comment type="caution">
    <text evidence="2">The sequence shown here is derived from an EMBL/GenBank/DDBJ whole genome shotgun (WGS) entry which is preliminary data.</text>
</comment>
<accession>A0ABR2Z7I3</accession>
<sequence>MTINPTHVALISSRKRLTPENFRVQKIYYHKFFNAINAGYVTELAEAVPDGKKPIDDELCFILENLVDPEYRYLIEEEVSGLASWKKICNSFDSKNFQAMVTAYKTFISITHDLDYPVSAYIQSIESAAKRLKDLGVPQPDETVMCLMVAQCHDLETRAKLYGLGNPDLKSVKDVMLAKADLSGENDGEEVPAIKQESANAARSGYPSSGGGRYGGSAGGSRPPPGQRFRWCSAVSEDQCRCCGLVGHIADRCIHDMPQNVKDWVIRGAPRSDLQESSGNQAEVAGQASVAGQEHTPEVLEAILNGDLEATAPDFGANWVYFRSHDGTISMTEEKDIKPRYKAHIVGRPRAGSPSSGSSFPALHT</sequence>
<evidence type="ECO:0008006" key="4">
    <source>
        <dbReference type="Google" id="ProtNLM"/>
    </source>
</evidence>
<dbReference type="Pfam" id="PF14223">
    <property type="entry name" value="Retrotran_gag_2"/>
    <property type="match status" value="1"/>
</dbReference>
<dbReference type="Proteomes" id="UP001437256">
    <property type="component" value="Unassembled WGS sequence"/>
</dbReference>
<evidence type="ECO:0000313" key="3">
    <source>
        <dbReference type="Proteomes" id="UP001437256"/>
    </source>
</evidence>
<proteinExistence type="predicted"/>
<reference evidence="2 3" key="1">
    <citation type="submission" date="2024-05" db="EMBL/GenBank/DDBJ databases">
        <title>A draft genome resource for the thread blight pathogen Marasmius tenuissimus strain MS-2.</title>
        <authorList>
            <person name="Yulfo-Soto G.E."/>
            <person name="Baruah I.K."/>
            <person name="Amoako-Attah I."/>
            <person name="Bukari Y."/>
            <person name="Meinhardt L.W."/>
            <person name="Bailey B.A."/>
            <person name="Cohen S.P."/>
        </authorList>
    </citation>
    <scope>NUCLEOTIDE SEQUENCE [LARGE SCALE GENOMIC DNA]</scope>
    <source>
        <strain evidence="2 3">MS-2</strain>
    </source>
</reference>
<keyword evidence="3" id="KW-1185">Reference proteome</keyword>
<feature type="region of interest" description="Disordered" evidence="1">
    <location>
        <begin position="198"/>
        <end position="225"/>
    </location>
</feature>
<dbReference type="EMBL" id="JBBXMP010000629">
    <property type="protein sequence ID" value="KAL0057217.1"/>
    <property type="molecule type" value="Genomic_DNA"/>
</dbReference>
<feature type="region of interest" description="Disordered" evidence="1">
    <location>
        <begin position="346"/>
        <end position="365"/>
    </location>
</feature>
<feature type="compositionally biased region" description="Low complexity" evidence="1">
    <location>
        <begin position="348"/>
        <end position="365"/>
    </location>
</feature>